<dbReference type="GO" id="GO:0005886">
    <property type="term" value="C:plasma membrane"/>
    <property type="evidence" value="ECO:0007669"/>
    <property type="project" value="TreeGrafter"/>
</dbReference>
<evidence type="ECO:0000259" key="2">
    <source>
        <dbReference type="PROSITE" id="PS50004"/>
    </source>
</evidence>
<dbReference type="PROSITE" id="PS50004">
    <property type="entry name" value="C2"/>
    <property type="match status" value="1"/>
</dbReference>
<dbReference type="Gene3D" id="2.60.40.150">
    <property type="entry name" value="C2 domain"/>
    <property type="match status" value="1"/>
</dbReference>
<protein>
    <recommendedName>
        <fullName evidence="2">C2 domain-containing protein</fullName>
    </recommendedName>
</protein>
<dbReference type="InterPro" id="IPR035892">
    <property type="entry name" value="C2_domain_sf"/>
</dbReference>
<evidence type="ECO:0000313" key="4">
    <source>
        <dbReference type="Proteomes" id="UP000269396"/>
    </source>
</evidence>
<keyword evidence="1" id="KW-0472">Membrane</keyword>
<dbReference type="SUPFAM" id="SSF49562">
    <property type="entry name" value="C2 domain (Calcium/lipid-binding domain, CaLB)"/>
    <property type="match status" value="1"/>
</dbReference>
<dbReference type="InterPro" id="IPR000008">
    <property type="entry name" value="C2_dom"/>
</dbReference>
<dbReference type="SMART" id="SM00239">
    <property type="entry name" value="C2"/>
    <property type="match status" value="1"/>
</dbReference>
<dbReference type="PANTHER" id="PTHR45716">
    <property type="entry name" value="BITESIZE, ISOFORM I"/>
    <property type="match status" value="1"/>
</dbReference>
<feature type="transmembrane region" description="Helical" evidence="1">
    <location>
        <begin position="30"/>
        <end position="54"/>
    </location>
</feature>
<dbReference type="GO" id="GO:0042043">
    <property type="term" value="F:neurexin family protein binding"/>
    <property type="evidence" value="ECO:0007669"/>
    <property type="project" value="TreeGrafter"/>
</dbReference>
<sequence length="172" mass="20080">MCYLASQNKMCLDYQCSLYSSWDPNLSHSALISTMLLLCFPSSNLYLMIVRYMLPGKEKYSKQKTKVVRKNNNPEWNQAIIYRDIILNSLNEIGIEISVWNYDRFSSNDFLGGCRINCGSRMFFDYHVFTDLIKNNQPWLDAMNAEKSAWLAMCERPSIWIEATIQLRSSLN</sequence>
<dbReference type="GO" id="GO:0070382">
    <property type="term" value="C:exocytic vesicle"/>
    <property type="evidence" value="ECO:0007669"/>
    <property type="project" value="TreeGrafter"/>
</dbReference>
<dbReference type="Pfam" id="PF00168">
    <property type="entry name" value="C2"/>
    <property type="match status" value="1"/>
</dbReference>
<proteinExistence type="predicted"/>
<dbReference type="Proteomes" id="UP000269396">
    <property type="component" value="Unassembled WGS sequence"/>
</dbReference>
<feature type="domain" description="C2" evidence="2">
    <location>
        <begin position="1"/>
        <end position="140"/>
    </location>
</feature>
<evidence type="ECO:0000256" key="1">
    <source>
        <dbReference type="SAM" id="Phobius"/>
    </source>
</evidence>
<evidence type="ECO:0000313" key="3">
    <source>
        <dbReference type="EMBL" id="VDO68770.1"/>
    </source>
</evidence>
<gene>
    <name evidence="3" type="ORF">SMTD_LOCUS241</name>
</gene>
<dbReference type="AlphaFoldDB" id="A0A3P7X4R7"/>
<organism evidence="3 4">
    <name type="scientific">Schistosoma mattheei</name>
    <dbReference type="NCBI Taxonomy" id="31246"/>
    <lineage>
        <taxon>Eukaryota</taxon>
        <taxon>Metazoa</taxon>
        <taxon>Spiralia</taxon>
        <taxon>Lophotrochozoa</taxon>
        <taxon>Platyhelminthes</taxon>
        <taxon>Trematoda</taxon>
        <taxon>Digenea</taxon>
        <taxon>Strigeidida</taxon>
        <taxon>Schistosomatoidea</taxon>
        <taxon>Schistosomatidae</taxon>
        <taxon>Schistosoma</taxon>
    </lineage>
</organism>
<reference evidence="3 4" key="1">
    <citation type="submission" date="2018-11" db="EMBL/GenBank/DDBJ databases">
        <authorList>
            <consortium name="Pathogen Informatics"/>
        </authorList>
    </citation>
    <scope>NUCLEOTIDE SEQUENCE [LARGE SCALE GENOMIC DNA]</scope>
    <source>
        <strain>Denwood</strain>
        <strain evidence="4">Zambia</strain>
    </source>
</reference>
<name>A0A3P7X4R7_9TREM</name>
<keyword evidence="1" id="KW-1133">Transmembrane helix</keyword>
<keyword evidence="1" id="KW-0812">Transmembrane</keyword>
<keyword evidence="4" id="KW-1185">Reference proteome</keyword>
<dbReference type="GO" id="GO:0006887">
    <property type="term" value="P:exocytosis"/>
    <property type="evidence" value="ECO:0007669"/>
    <property type="project" value="TreeGrafter"/>
</dbReference>
<accession>A0A3P7X4R7</accession>
<dbReference type="PANTHER" id="PTHR45716:SF2">
    <property type="entry name" value="BITESIZE, ISOFORM I"/>
    <property type="match status" value="1"/>
</dbReference>
<dbReference type="EMBL" id="UZAL01000184">
    <property type="protein sequence ID" value="VDO68770.1"/>
    <property type="molecule type" value="Genomic_DNA"/>
</dbReference>